<dbReference type="OrthoDB" id="2660813at2"/>
<protein>
    <submittedName>
        <fullName evidence="2">Uncharacterized protein</fullName>
    </submittedName>
</protein>
<keyword evidence="1" id="KW-0472">Membrane</keyword>
<gene>
    <name evidence="2" type="ORF">BK131_17195</name>
</gene>
<evidence type="ECO:0000256" key="1">
    <source>
        <dbReference type="SAM" id="Phobius"/>
    </source>
</evidence>
<reference evidence="2 3" key="1">
    <citation type="submission" date="2016-11" db="EMBL/GenBank/DDBJ databases">
        <title>Paenibacillus species isolates.</title>
        <authorList>
            <person name="Beno S.M."/>
        </authorList>
    </citation>
    <scope>NUCLEOTIDE SEQUENCE [LARGE SCALE GENOMIC DNA]</scope>
    <source>
        <strain evidence="2 3">FSL H8-0246</strain>
    </source>
</reference>
<dbReference type="EMBL" id="MRTJ01000006">
    <property type="protein sequence ID" value="OMF12973.1"/>
    <property type="molecule type" value="Genomic_DNA"/>
</dbReference>
<accession>A0A1R1BSZ8</accession>
<keyword evidence="1" id="KW-1133">Transmembrane helix</keyword>
<dbReference type="AlphaFoldDB" id="A0A1R1BSZ8"/>
<dbReference type="Proteomes" id="UP000187134">
    <property type="component" value="Unassembled WGS sequence"/>
</dbReference>
<proteinExistence type="predicted"/>
<comment type="caution">
    <text evidence="2">The sequence shown here is derived from an EMBL/GenBank/DDBJ whole genome shotgun (WGS) entry which is preliminary data.</text>
</comment>
<organism evidence="2 3">
    <name type="scientific">Paenibacillus amylolyticus</name>
    <dbReference type="NCBI Taxonomy" id="1451"/>
    <lineage>
        <taxon>Bacteria</taxon>
        <taxon>Bacillati</taxon>
        <taxon>Bacillota</taxon>
        <taxon>Bacilli</taxon>
        <taxon>Bacillales</taxon>
        <taxon>Paenibacillaceae</taxon>
        <taxon>Paenibacillus</taxon>
    </lineage>
</organism>
<feature type="transmembrane region" description="Helical" evidence="1">
    <location>
        <begin position="12"/>
        <end position="33"/>
    </location>
</feature>
<evidence type="ECO:0000313" key="2">
    <source>
        <dbReference type="EMBL" id="OMF12973.1"/>
    </source>
</evidence>
<name>A0A1R1BSZ8_PAEAM</name>
<evidence type="ECO:0000313" key="3">
    <source>
        <dbReference type="Proteomes" id="UP000187134"/>
    </source>
</evidence>
<keyword evidence="1" id="KW-0812">Transmembrane</keyword>
<sequence length="146" mass="16419">MNTRRRFSKKKMIILSAIVIIIVIGIVAFRSFLNAIDPFRHLRITIHNQSDYDLTNIQASLAQGDSSLNTNESGSLHLLEENIPSGENLKFFPQLQVSGESSVYLTFTDSRGKTYNEVVCGYTEYLSGNSYVTVTNENVTVKEECM</sequence>
<dbReference type="RefSeq" id="WP_076332542.1">
    <property type="nucleotide sequence ID" value="NZ_MRTJ01000006.1"/>
</dbReference>